<feature type="domain" description="LysM" evidence="2">
    <location>
        <begin position="54"/>
        <end position="98"/>
    </location>
</feature>
<evidence type="ECO:0000259" key="2">
    <source>
        <dbReference type="PROSITE" id="PS51782"/>
    </source>
</evidence>
<dbReference type="InterPro" id="IPR016047">
    <property type="entry name" value="M23ase_b-sheet_dom"/>
</dbReference>
<dbReference type="PROSITE" id="PS51257">
    <property type="entry name" value="PROKAR_LIPOPROTEIN"/>
    <property type="match status" value="1"/>
</dbReference>
<dbReference type="AlphaFoldDB" id="R4WNJ3"/>
<dbReference type="KEGG" id="buo:BRPE64_CCDS00310"/>
<reference evidence="3 4" key="1">
    <citation type="journal article" date="2013" name="Genome Announc.">
        <title>Complete Genome Sequence of Burkholderia sp. Strain RPE64, Bacterial Symbiont of the Bean Bug Riptortus pedestris.</title>
        <authorList>
            <person name="Shibata T.F."/>
            <person name="Maeda T."/>
            <person name="Nikoh N."/>
            <person name="Yamaguchi K."/>
            <person name="Oshima K."/>
            <person name="Hattori M."/>
            <person name="Nishiyama T."/>
            <person name="Hasebe M."/>
            <person name="Fukatsu T."/>
            <person name="Kikuchi Y."/>
            <person name="Shigenobu S."/>
        </authorList>
    </citation>
    <scope>NUCLEOTIDE SEQUENCE [LARGE SCALE GENOMIC DNA]</scope>
</reference>
<dbReference type="HOGENOM" id="CLU_029425_0_3_4"/>
<gene>
    <name evidence="3" type="ORF">BRPE64_CCDS00310</name>
</gene>
<keyword evidence="1" id="KW-0732">Signal</keyword>
<dbReference type="InterPro" id="IPR050570">
    <property type="entry name" value="Cell_wall_metabolism_enzyme"/>
</dbReference>
<dbReference type="InterPro" id="IPR018392">
    <property type="entry name" value="LysM"/>
</dbReference>
<dbReference type="CDD" id="cd12797">
    <property type="entry name" value="M23_peptidase"/>
    <property type="match status" value="1"/>
</dbReference>
<dbReference type="Gene3D" id="2.70.70.10">
    <property type="entry name" value="Glucose Permease (Domain IIA)"/>
    <property type="match status" value="1"/>
</dbReference>
<dbReference type="Pfam" id="PF01551">
    <property type="entry name" value="Peptidase_M23"/>
    <property type="match status" value="1"/>
</dbReference>
<dbReference type="PROSITE" id="PS51782">
    <property type="entry name" value="LYSM"/>
    <property type="match status" value="1"/>
</dbReference>
<dbReference type="PANTHER" id="PTHR21666">
    <property type="entry name" value="PEPTIDASE-RELATED"/>
    <property type="match status" value="1"/>
</dbReference>
<dbReference type="Pfam" id="PF01476">
    <property type="entry name" value="LysM"/>
    <property type="match status" value="1"/>
</dbReference>
<dbReference type="RefSeq" id="WP_016346825.1">
    <property type="nucleotide sequence ID" value="NC_021288.1"/>
</dbReference>
<dbReference type="InterPro" id="IPR036779">
    <property type="entry name" value="LysM_dom_sf"/>
</dbReference>
<reference evidence="3 4" key="2">
    <citation type="journal article" date="2018" name="Int. J. Syst. Evol. Microbiol.">
        <title>Burkholderia insecticola sp. nov., a gut symbiotic bacterium of the bean bug Riptortus pedestris.</title>
        <authorList>
            <person name="Takeshita K."/>
            <person name="Tamaki H."/>
            <person name="Ohbayashi T."/>
            <person name="Meng X.-Y."/>
            <person name="Sone T."/>
            <person name="Mitani Y."/>
            <person name="Peeters C."/>
            <person name="Kikuchi Y."/>
            <person name="Vandamme P."/>
        </authorList>
    </citation>
    <scope>NUCLEOTIDE SEQUENCE [LARGE SCALE GENOMIC DNA]</scope>
    <source>
        <strain evidence="3">RPE64</strain>
    </source>
</reference>
<evidence type="ECO:0000313" key="4">
    <source>
        <dbReference type="Proteomes" id="UP000013966"/>
    </source>
</evidence>
<evidence type="ECO:0000313" key="3">
    <source>
        <dbReference type="EMBL" id="BAN26114.1"/>
    </source>
</evidence>
<organism evidence="3 4">
    <name type="scientific">Caballeronia insecticola</name>
    <dbReference type="NCBI Taxonomy" id="758793"/>
    <lineage>
        <taxon>Bacteria</taxon>
        <taxon>Pseudomonadati</taxon>
        <taxon>Pseudomonadota</taxon>
        <taxon>Betaproteobacteria</taxon>
        <taxon>Burkholderiales</taxon>
        <taxon>Burkholderiaceae</taxon>
        <taxon>Caballeronia</taxon>
    </lineage>
</organism>
<dbReference type="Proteomes" id="UP000013966">
    <property type="component" value="Chromosome 3"/>
</dbReference>
<dbReference type="PATRIC" id="fig|758793.3.peg.4360"/>
<feature type="chain" id="PRO_5004381443" evidence="1">
    <location>
        <begin position="20"/>
        <end position="245"/>
    </location>
</feature>
<evidence type="ECO:0000256" key="1">
    <source>
        <dbReference type="SAM" id="SignalP"/>
    </source>
</evidence>
<dbReference type="GO" id="GO:0004222">
    <property type="term" value="F:metalloendopeptidase activity"/>
    <property type="evidence" value="ECO:0007669"/>
    <property type="project" value="TreeGrafter"/>
</dbReference>
<dbReference type="OrthoDB" id="9795421at2"/>
<accession>R4WNJ3</accession>
<dbReference type="Gene3D" id="3.10.350.10">
    <property type="entry name" value="LysM domain"/>
    <property type="match status" value="1"/>
</dbReference>
<dbReference type="CDD" id="cd00118">
    <property type="entry name" value="LysM"/>
    <property type="match status" value="1"/>
</dbReference>
<dbReference type="STRING" id="758793.BRPE64_CCDS00310"/>
<protein>
    <submittedName>
        <fullName evidence="3">Putative lipoprotein</fullName>
    </submittedName>
</protein>
<dbReference type="EMBL" id="AP013060">
    <property type="protein sequence ID" value="BAN26114.1"/>
    <property type="molecule type" value="Genomic_DNA"/>
</dbReference>
<keyword evidence="4" id="KW-1185">Reference proteome</keyword>
<keyword evidence="3" id="KW-0449">Lipoprotein</keyword>
<sequence length="245" mass="25627">MIKSSQSLHLMRASCLAVAFGLALGGCASQTRTQQPAQSAQQTTALDVPSTPVGFYRVATGDTLISIAAAYGRDATAIADWNGLSAKAQLTPGQLLRVGPPSAPPTMVASATQQTLSATPCRPDGLAWPIKGQVLKRFGSDGAKSILIAGKAGDTIRAAQSGRVVYTGDKIPGYGKLVILKHSGRYLTAYGHGQSILVKEGNEVSKGQPIAIMGDQSDSQPALLFELRLDRQPIDPLTRLQDCAS</sequence>
<dbReference type="InterPro" id="IPR011055">
    <property type="entry name" value="Dup_hybrid_motif"/>
</dbReference>
<name>R4WNJ3_9BURK</name>
<feature type="signal peptide" evidence="1">
    <location>
        <begin position="1"/>
        <end position="19"/>
    </location>
</feature>
<proteinExistence type="predicted"/>
<dbReference type="PANTHER" id="PTHR21666:SF270">
    <property type="entry name" value="MUREIN HYDROLASE ACTIVATOR ENVC"/>
    <property type="match status" value="1"/>
</dbReference>
<dbReference type="SMART" id="SM00257">
    <property type="entry name" value="LysM"/>
    <property type="match status" value="1"/>
</dbReference>
<dbReference type="SUPFAM" id="SSF51261">
    <property type="entry name" value="Duplicated hybrid motif"/>
    <property type="match status" value="1"/>
</dbReference>